<dbReference type="PROSITE" id="PS50977">
    <property type="entry name" value="HTH_TETR_2"/>
    <property type="match status" value="1"/>
</dbReference>
<reference evidence="5" key="1">
    <citation type="journal article" date="2019" name="Int. J. Syst. Evol. Microbiol.">
        <title>The Global Catalogue of Microorganisms (GCM) 10K type strain sequencing project: providing services to taxonomists for standard genome sequencing and annotation.</title>
        <authorList>
            <consortium name="The Broad Institute Genomics Platform"/>
            <consortium name="The Broad Institute Genome Sequencing Center for Infectious Disease"/>
            <person name="Wu L."/>
            <person name="Ma J."/>
        </authorList>
    </citation>
    <scope>NUCLEOTIDE SEQUENCE [LARGE SCALE GENOMIC DNA]</scope>
    <source>
        <strain evidence="5">CGMCC 1.9106</strain>
    </source>
</reference>
<dbReference type="PANTHER" id="PTHR43479:SF7">
    <property type="entry name" value="TETR-FAMILY TRANSCRIPTIONAL REGULATOR"/>
    <property type="match status" value="1"/>
</dbReference>
<evidence type="ECO:0000256" key="1">
    <source>
        <dbReference type="ARBA" id="ARBA00023125"/>
    </source>
</evidence>
<keyword evidence="5" id="KW-1185">Reference proteome</keyword>
<dbReference type="InterPro" id="IPR050624">
    <property type="entry name" value="HTH-type_Tx_Regulator"/>
</dbReference>
<comment type="caution">
    <text evidence="4">The sequence shown here is derived from an EMBL/GenBank/DDBJ whole genome shotgun (WGS) entry which is preliminary data.</text>
</comment>
<dbReference type="InterPro" id="IPR009057">
    <property type="entry name" value="Homeodomain-like_sf"/>
</dbReference>
<evidence type="ECO:0000313" key="5">
    <source>
        <dbReference type="Proteomes" id="UP001596392"/>
    </source>
</evidence>
<keyword evidence="1 2" id="KW-0238">DNA-binding</keyword>
<feature type="domain" description="HTH tetR-type" evidence="3">
    <location>
        <begin position="11"/>
        <end position="71"/>
    </location>
</feature>
<dbReference type="SUPFAM" id="SSF46689">
    <property type="entry name" value="Homeodomain-like"/>
    <property type="match status" value="1"/>
</dbReference>
<dbReference type="Pfam" id="PF14278">
    <property type="entry name" value="TetR_C_8"/>
    <property type="match status" value="1"/>
</dbReference>
<gene>
    <name evidence="4" type="ORF">ACFQO7_22610</name>
</gene>
<proteinExistence type="predicted"/>
<feature type="DNA-binding region" description="H-T-H motif" evidence="2">
    <location>
        <begin position="34"/>
        <end position="53"/>
    </location>
</feature>
<dbReference type="Proteomes" id="UP001596392">
    <property type="component" value="Unassembled WGS sequence"/>
</dbReference>
<organism evidence="4 5">
    <name type="scientific">Catellatospora aurea</name>
    <dbReference type="NCBI Taxonomy" id="1337874"/>
    <lineage>
        <taxon>Bacteria</taxon>
        <taxon>Bacillati</taxon>
        <taxon>Actinomycetota</taxon>
        <taxon>Actinomycetes</taxon>
        <taxon>Micromonosporales</taxon>
        <taxon>Micromonosporaceae</taxon>
        <taxon>Catellatospora</taxon>
    </lineage>
</organism>
<accession>A0ABW2H221</accession>
<evidence type="ECO:0000313" key="4">
    <source>
        <dbReference type="EMBL" id="MFC7245275.1"/>
    </source>
</evidence>
<evidence type="ECO:0000259" key="3">
    <source>
        <dbReference type="PROSITE" id="PS50977"/>
    </source>
</evidence>
<evidence type="ECO:0000256" key="2">
    <source>
        <dbReference type="PROSITE-ProRule" id="PRU00335"/>
    </source>
</evidence>
<dbReference type="InterPro" id="IPR039532">
    <property type="entry name" value="TetR_C_Firmicutes"/>
</dbReference>
<sequence length="180" mass="19796">MVATTSDRRVRRSQKALQEALLSLMSEKPYDQITVQDVIDRADVGRSTFYSHYVGKEALLDAALGELRAVLTSRGVPPLGFSLPLLHHVQQHRVLGQALFSSARHTFVAQRIVALLEEAIRHDLAKAGLTNLPLPPDGFVKYAAGAYMAIVQWWLHSAEPMPPAELDQKARGLILAAAQP</sequence>
<dbReference type="EMBL" id="JBHTAC010000024">
    <property type="protein sequence ID" value="MFC7245275.1"/>
    <property type="molecule type" value="Genomic_DNA"/>
</dbReference>
<name>A0ABW2H221_9ACTN</name>
<dbReference type="Pfam" id="PF00440">
    <property type="entry name" value="TetR_N"/>
    <property type="match status" value="1"/>
</dbReference>
<dbReference type="Gene3D" id="1.10.357.10">
    <property type="entry name" value="Tetracycline Repressor, domain 2"/>
    <property type="match status" value="1"/>
</dbReference>
<dbReference type="PANTHER" id="PTHR43479">
    <property type="entry name" value="ACREF/ENVCD OPERON REPRESSOR-RELATED"/>
    <property type="match status" value="1"/>
</dbReference>
<protein>
    <submittedName>
        <fullName evidence="4">TetR/AcrR family transcriptional regulator</fullName>
    </submittedName>
</protein>
<dbReference type="InterPro" id="IPR001647">
    <property type="entry name" value="HTH_TetR"/>
</dbReference>
<dbReference type="RefSeq" id="WP_376808216.1">
    <property type="nucleotide sequence ID" value="NZ_JBHTAC010000024.1"/>
</dbReference>